<organism evidence="2 3">
    <name type="scientific">Streptomyces armeniacus</name>
    <dbReference type="NCBI Taxonomy" id="83291"/>
    <lineage>
        <taxon>Bacteria</taxon>
        <taxon>Bacillati</taxon>
        <taxon>Actinomycetota</taxon>
        <taxon>Actinomycetes</taxon>
        <taxon>Kitasatosporales</taxon>
        <taxon>Streptomycetaceae</taxon>
        <taxon>Streptomyces</taxon>
    </lineage>
</organism>
<evidence type="ECO:0008006" key="4">
    <source>
        <dbReference type="Google" id="ProtNLM"/>
    </source>
</evidence>
<accession>A0A345XYH9</accession>
<evidence type="ECO:0000256" key="1">
    <source>
        <dbReference type="SAM" id="SignalP"/>
    </source>
</evidence>
<feature type="signal peptide" evidence="1">
    <location>
        <begin position="1"/>
        <end position="42"/>
    </location>
</feature>
<protein>
    <recommendedName>
        <fullName evidence="4">ATP-binding protein</fullName>
    </recommendedName>
</protein>
<dbReference type="KEGG" id="sarm:DVA86_33180"/>
<name>A0A345XYH9_9ACTN</name>
<gene>
    <name evidence="2" type="ORF">DVA86_33180</name>
</gene>
<keyword evidence="3" id="KW-1185">Reference proteome</keyword>
<keyword evidence="1" id="KW-0732">Signal</keyword>
<dbReference type="RefSeq" id="WP_208883794.1">
    <property type="nucleotide sequence ID" value="NZ_CP031320.1"/>
</dbReference>
<dbReference type="AlphaFoldDB" id="A0A345XYH9"/>
<proteinExistence type="predicted"/>
<dbReference type="EMBL" id="CP031320">
    <property type="protein sequence ID" value="AXK36695.1"/>
    <property type="molecule type" value="Genomic_DNA"/>
</dbReference>
<feature type="chain" id="PRO_5016583132" description="ATP-binding protein" evidence="1">
    <location>
        <begin position="43"/>
        <end position="145"/>
    </location>
</feature>
<evidence type="ECO:0000313" key="2">
    <source>
        <dbReference type="EMBL" id="AXK36695.1"/>
    </source>
</evidence>
<sequence length="145" mass="14557">MSSRPRHARTKQPRRSRALLRAGLTVTAAGAAVMAGSGMASADTRITGEETGLPIGSIETDALEDPSGVLKRQLEGGLSGSLGPAKDLPLYPLAGTAVDPLANSVGAQVADFQTVSTEAVTGPLASGSTLRELPVLGQVATALPG</sequence>
<evidence type="ECO:0000313" key="3">
    <source>
        <dbReference type="Proteomes" id="UP000254425"/>
    </source>
</evidence>
<reference evidence="2 3" key="1">
    <citation type="submission" date="2018-07" db="EMBL/GenBank/DDBJ databases">
        <title>Draft genome of the type strain Streptomyces armeniacus ATCC 15676.</title>
        <authorList>
            <person name="Labana P."/>
            <person name="Gosse J.T."/>
            <person name="Boddy C.N."/>
        </authorList>
    </citation>
    <scope>NUCLEOTIDE SEQUENCE [LARGE SCALE GENOMIC DNA]</scope>
    <source>
        <strain evidence="2 3">ATCC 15676</strain>
    </source>
</reference>
<dbReference type="Proteomes" id="UP000254425">
    <property type="component" value="Chromosome"/>
</dbReference>